<comment type="caution">
    <text evidence="3">The sequence shown here is derived from an EMBL/GenBank/DDBJ whole genome shotgun (WGS) entry which is preliminary data.</text>
</comment>
<name>A0ABW7BI50_9ACTN</name>
<feature type="compositionally biased region" description="Pro residues" evidence="1">
    <location>
        <begin position="8"/>
        <end position="18"/>
    </location>
</feature>
<protein>
    <submittedName>
        <fullName evidence="3">Type VII secretion system-associated protein</fullName>
    </submittedName>
</protein>
<dbReference type="InterPro" id="IPR009839">
    <property type="entry name" value="SseB_N"/>
</dbReference>
<evidence type="ECO:0000313" key="4">
    <source>
        <dbReference type="Proteomes" id="UP001604267"/>
    </source>
</evidence>
<evidence type="ECO:0000313" key="3">
    <source>
        <dbReference type="EMBL" id="MFG3015426.1"/>
    </source>
</evidence>
<evidence type="ECO:0000259" key="2">
    <source>
        <dbReference type="Pfam" id="PF07179"/>
    </source>
</evidence>
<dbReference type="RefSeq" id="WP_392823087.1">
    <property type="nucleotide sequence ID" value="NZ_JBICYV010000020.1"/>
</dbReference>
<dbReference type="NCBIfam" id="NF033532">
    <property type="entry name" value="lone7para_assoc"/>
    <property type="match status" value="1"/>
</dbReference>
<dbReference type="Proteomes" id="UP001604267">
    <property type="component" value="Unassembled WGS sequence"/>
</dbReference>
<feature type="region of interest" description="Disordered" evidence="1">
    <location>
        <begin position="1"/>
        <end position="23"/>
    </location>
</feature>
<keyword evidence="4" id="KW-1185">Reference proteome</keyword>
<accession>A0ABW7BI50</accession>
<dbReference type="EMBL" id="JBICYV010000020">
    <property type="protein sequence ID" value="MFG3015426.1"/>
    <property type="molecule type" value="Genomic_DNA"/>
</dbReference>
<dbReference type="InterPro" id="IPR047659">
    <property type="entry name" value="T7SS_assoc"/>
</dbReference>
<organism evidence="3 4">
    <name type="scientific">Streptomyces cinerochromogenes</name>
    <dbReference type="NCBI Taxonomy" id="66422"/>
    <lineage>
        <taxon>Bacteria</taxon>
        <taxon>Bacillati</taxon>
        <taxon>Actinomycetota</taxon>
        <taxon>Actinomycetes</taxon>
        <taxon>Kitasatosporales</taxon>
        <taxon>Streptomycetaceae</taxon>
        <taxon>Streptomyces</taxon>
    </lineage>
</organism>
<gene>
    <name evidence="3" type="ORF">ACGFZB_34315</name>
</gene>
<evidence type="ECO:0000256" key="1">
    <source>
        <dbReference type="SAM" id="MobiDB-lite"/>
    </source>
</evidence>
<dbReference type="Pfam" id="PF07179">
    <property type="entry name" value="SseB"/>
    <property type="match status" value="1"/>
</dbReference>
<reference evidence="3 4" key="1">
    <citation type="submission" date="2024-10" db="EMBL/GenBank/DDBJ databases">
        <title>The Natural Products Discovery Center: Release of the First 8490 Sequenced Strains for Exploring Actinobacteria Biosynthetic Diversity.</title>
        <authorList>
            <person name="Kalkreuter E."/>
            <person name="Kautsar S.A."/>
            <person name="Yang D."/>
            <person name="Bader C.D."/>
            <person name="Teijaro C.N."/>
            <person name="Fluegel L."/>
            <person name="Davis C.M."/>
            <person name="Simpson J.R."/>
            <person name="Lauterbach L."/>
            <person name="Steele A.D."/>
            <person name="Gui C."/>
            <person name="Meng S."/>
            <person name="Li G."/>
            <person name="Viehrig K."/>
            <person name="Ye F."/>
            <person name="Su P."/>
            <person name="Kiefer A.F."/>
            <person name="Nichols A."/>
            <person name="Cepeda A.J."/>
            <person name="Yan W."/>
            <person name="Fan B."/>
            <person name="Jiang Y."/>
            <person name="Adhikari A."/>
            <person name="Zheng C.-J."/>
            <person name="Schuster L."/>
            <person name="Cowan T.M."/>
            <person name="Smanski M.J."/>
            <person name="Chevrette M.G."/>
            <person name="De Carvalho L.P.S."/>
            <person name="Shen B."/>
        </authorList>
    </citation>
    <scope>NUCLEOTIDE SEQUENCE [LARGE SCALE GENOMIC DNA]</scope>
    <source>
        <strain evidence="3 4">NPDC048320</strain>
    </source>
</reference>
<sequence length="207" mass="21598">MTDSSTTPPTPTAPVTPEPPEDIQEAARQAPDHWFGMVDPAWDEAEGPPPGWAVIGRWRSDATGEIVEWQENDTYRPSPAALGWAPPTDPADQAVQRAATGYGRAEDVVRALVGSELAVHVRPDGGVVTAVTPEGTAVVPAFTAQPQVDAAGRLAYEVMSCRDVVGLLPPGHLLYLNPAGPVALALETQPLLDALSEAGSEAAAGRA</sequence>
<proteinExistence type="predicted"/>
<feature type="domain" description="SseB protein N-terminal" evidence="2">
    <location>
        <begin position="93"/>
        <end position="189"/>
    </location>
</feature>